<feature type="compositionally biased region" description="Low complexity" evidence="1">
    <location>
        <begin position="185"/>
        <end position="195"/>
    </location>
</feature>
<sequence>ASASTGPGARGARRPLPAGGLWRAAPPHRHRGRRRGPARQRRARSSRRRGHARAGDVRAGAGDQPRLRRLPRGTDEPGVGKVAGGRLGRGGFRQHRPVSLLAREHHARPGDGNVALHRPADLQRAALWPAAKRHAGRGDHLDGARPGESPRRAQLPVARDAVDGLALHVGPGALGDRGVPEARRAPGAQPGAAERVAAGLLGQRGDAGEDRHARDAAVPHRGRRDARAGAGAAADARPRARRVGGLQRLPRGRAEPVAAGVAGGNARHDDGLSDRAVRHPPAQPDARQRHGPRPLQRAADLQRAAVRPAARGNAGRRHHLVRSGGGKPSRQSQVPGAAHAVARMAPHARRRPVGDRRVPQARREAGAQPGAGQRRPAGLLAQRVHRREVWPRARAGVPHGTGKVHAV</sequence>
<gene>
    <name evidence="2" type="ORF">AVDCRST_MAG89-4772</name>
</gene>
<feature type="region of interest" description="Disordered" evidence="1">
    <location>
        <begin position="172"/>
        <end position="384"/>
    </location>
</feature>
<organism evidence="2">
    <name type="scientific">uncultured Gemmatimonadota bacterium</name>
    <dbReference type="NCBI Taxonomy" id="203437"/>
    <lineage>
        <taxon>Bacteria</taxon>
        <taxon>Pseudomonadati</taxon>
        <taxon>Gemmatimonadota</taxon>
        <taxon>environmental samples</taxon>
    </lineage>
</organism>
<reference evidence="2" key="1">
    <citation type="submission" date="2020-02" db="EMBL/GenBank/DDBJ databases">
        <authorList>
            <person name="Meier V. D."/>
        </authorList>
    </citation>
    <scope>NUCLEOTIDE SEQUENCE</scope>
    <source>
        <strain evidence="2">AVDCRST_MAG89</strain>
    </source>
</reference>
<feature type="region of interest" description="Disordered" evidence="1">
    <location>
        <begin position="1"/>
        <end position="92"/>
    </location>
</feature>
<feature type="compositionally biased region" description="Basic and acidic residues" evidence="1">
    <location>
        <begin position="352"/>
        <end position="365"/>
    </location>
</feature>
<evidence type="ECO:0000256" key="1">
    <source>
        <dbReference type="SAM" id="MobiDB-lite"/>
    </source>
</evidence>
<feature type="compositionally biased region" description="Basic and acidic residues" evidence="1">
    <location>
        <begin position="266"/>
        <end position="277"/>
    </location>
</feature>
<dbReference type="EMBL" id="CADCTV010001004">
    <property type="protein sequence ID" value="CAA9373209.1"/>
    <property type="molecule type" value="Genomic_DNA"/>
</dbReference>
<feature type="compositionally biased region" description="Basic and acidic residues" evidence="1">
    <location>
        <begin position="206"/>
        <end position="218"/>
    </location>
</feature>
<name>A0A6J4N4V2_9BACT</name>
<feature type="non-terminal residue" evidence="2">
    <location>
        <position position="407"/>
    </location>
</feature>
<protein>
    <submittedName>
        <fullName evidence="2">Diheme cytochrome c-553</fullName>
    </submittedName>
</protein>
<dbReference type="AlphaFoldDB" id="A0A6J4N4V2"/>
<accession>A0A6J4N4V2</accession>
<evidence type="ECO:0000313" key="2">
    <source>
        <dbReference type="EMBL" id="CAA9373209.1"/>
    </source>
</evidence>
<feature type="compositionally biased region" description="Gly residues" evidence="1">
    <location>
        <begin position="81"/>
        <end position="91"/>
    </location>
</feature>
<proteinExistence type="predicted"/>
<feature type="non-terminal residue" evidence="2">
    <location>
        <position position="1"/>
    </location>
</feature>
<feature type="compositionally biased region" description="Basic residues" evidence="1">
    <location>
        <begin position="26"/>
        <end position="52"/>
    </location>
</feature>